<proteinExistence type="predicted"/>
<sequence length="40" mass="5032">MNFTCFYHISIFHKYQGYFCLRYHKFLPSVLYKLYGINKF</sequence>
<name>C0D3V8_9FIRM</name>
<accession>C0D3V8</accession>
<keyword evidence="2" id="KW-1185">Reference proteome</keyword>
<dbReference type="Proteomes" id="UP000004756">
    <property type="component" value="Unassembled WGS sequence"/>
</dbReference>
<evidence type="ECO:0000313" key="2">
    <source>
        <dbReference type="Proteomes" id="UP000004756"/>
    </source>
</evidence>
<reference evidence="1 2" key="1">
    <citation type="submission" date="2009-02" db="EMBL/GenBank/DDBJ databases">
        <title>Draft genome sequence of Clostridium asparagiforme (DSM 15981).</title>
        <authorList>
            <person name="Sudarsanam P."/>
            <person name="Ley R."/>
            <person name="Guruge J."/>
            <person name="Turnbaugh P.J."/>
            <person name="Mahowald M."/>
            <person name="Liep D."/>
            <person name="Gordon J."/>
        </authorList>
    </citation>
    <scope>NUCLEOTIDE SEQUENCE [LARGE SCALE GENOMIC DNA]</scope>
    <source>
        <strain evidence="1 2">DSM 15981</strain>
    </source>
</reference>
<comment type="caution">
    <text evidence="1">The sequence shown here is derived from an EMBL/GenBank/DDBJ whole genome shotgun (WGS) entry which is preliminary data.</text>
</comment>
<gene>
    <name evidence="1" type="ORF">CLOSTASPAR_03949</name>
</gene>
<dbReference type="AlphaFoldDB" id="C0D3V8"/>
<organism evidence="1 2">
    <name type="scientific">[Clostridium] asparagiforme DSM 15981</name>
    <dbReference type="NCBI Taxonomy" id="518636"/>
    <lineage>
        <taxon>Bacteria</taxon>
        <taxon>Bacillati</taxon>
        <taxon>Bacillota</taxon>
        <taxon>Clostridia</taxon>
        <taxon>Lachnospirales</taxon>
        <taxon>Lachnospiraceae</taxon>
        <taxon>Enterocloster</taxon>
    </lineage>
</organism>
<dbReference type="EMBL" id="ACCJ01000316">
    <property type="protein sequence ID" value="EEG53991.1"/>
    <property type="molecule type" value="Genomic_DNA"/>
</dbReference>
<protein>
    <submittedName>
        <fullName evidence="1">Uncharacterized protein</fullName>
    </submittedName>
</protein>
<evidence type="ECO:0000313" key="1">
    <source>
        <dbReference type="EMBL" id="EEG53991.1"/>
    </source>
</evidence>
<dbReference type="HOGENOM" id="CLU_3287152_0_0_9"/>